<dbReference type="PANTHER" id="PTHR39185:SF1">
    <property type="entry name" value="SWARMING MOTILITY PROTEIN SWRD"/>
    <property type="match status" value="1"/>
</dbReference>
<organism evidence="1 2">
    <name type="scientific">Caldalkalibacillus uzonensis</name>
    <dbReference type="NCBI Taxonomy" id="353224"/>
    <lineage>
        <taxon>Bacteria</taxon>
        <taxon>Bacillati</taxon>
        <taxon>Bacillota</taxon>
        <taxon>Bacilli</taxon>
        <taxon>Bacillales</taxon>
        <taxon>Bacillaceae</taxon>
        <taxon>Caldalkalibacillus</taxon>
    </lineage>
</organism>
<proteinExistence type="predicted"/>
<dbReference type="Pfam" id="PF06289">
    <property type="entry name" value="FlbD"/>
    <property type="match status" value="1"/>
</dbReference>
<accession>A0ABU0CLH8</accession>
<gene>
    <name evidence="1" type="ORF">J2S00_000041</name>
</gene>
<sequence>MIKLTKLNKQTFYLNAIYIERVDSTPDTVITLINGRKIIVLESAGEVTQLVTEYYRQAGMIRQIIKEGLPSSSLHEDDAQN</sequence>
<dbReference type="RefSeq" id="WP_307334191.1">
    <property type="nucleotide sequence ID" value="NZ_JAUSUQ010000001.1"/>
</dbReference>
<evidence type="ECO:0000313" key="1">
    <source>
        <dbReference type="EMBL" id="MDQ0337271.1"/>
    </source>
</evidence>
<dbReference type="PANTHER" id="PTHR39185">
    <property type="entry name" value="SWARMING MOTILITY PROTEIN SWRD"/>
    <property type="match status" value="1"/>
</dbReference>
<keyword evidence="1" id="KW-0966">Cell projection</keyword>
<comment type="caution">
    <text evidence="1">The sequence shown here is derived from an EMBL/GenBank/DDBJ whole genome shotgun (WGS) entry which is preliminary data.</text>
</comment>
<keyword evidence="2" id="KW-1185">Reference proteome</keyword>
<name>A0ABU0CLH8_9BACI</name>
<keyword evidence="1" id="KW-0969">Cilium</keyword>
<reference evidence="1 2" key="1">
    <citation type="submission" date="2023-07" db="EMBL/GenBank/DDBJ databases">
        <title>Genomic Encyclopedia of Type Strains, Phase IV (KMG-IV): sequencing the most valuable type-strain genomes for metagenomic binning, comparative biology and taxonomic classification.</title>
        <authorList>
            <person name="Goeker M."/>
        </authorList>
    </citation>
    <scope>NUCLEOTIDE SEQUENCE [LARGE SCALE GENOMIC DNA]</scope>
    <source>
        <strain evidence="1 2">DSM 17740</strain>
    </source>
</reference>
<evidence type="ECO:0000313" key="2">
    <source>
        <dbReference type="Proteomes" id="UP001232445"/>
    </source>
</evidence>
<dbReference type="EMBL" id="JAUSUQ010000001">
    <property type="protein sequence ID" value="MDQ0337271.1"/>
    <property type="molecule type" value="Genomic_DNA"/>
</dbReference>
<dbReference type="Proteomes" id="UP001232445">
    <property type="component" value="Unassembled WGS sequence"/>
</dbReference>
<dbReference type="InterPro" id="IPR009384">
    <property type="entry name" value="SwrD-like"/>
</dbReference>
<keyword evidence="1" id="KW-0282">Flagellum</keyword>
<protein>
    <submittedName>
        <fullName evidence="1">Flagellar protein FlbD</fullName>
    </submittedName>
</protein>